<dbReference type="GO" id="GO:0015473">
    <property type="term" value="F:fimbrial usher porin activity"/>
    <property type="evidence" value="ECO:0007669"/>
    <property type="project" value="InterPro"/>
</dbReference>
<dbReference type="GO" id="GO:0009279">
    <property type="term" value="C:cell outer membrane"/>
    <property type="evidence" value="ECO:0007669"/>
    <property type="project" value="TreeGrafter"/>
</dbReference>
<evidence type="ECO:0008006" key="4">
    <source>
        <dbReference type="Google" id="ProtNLM"/>
    </source>
</evidence>
<dbReference type="GO" id="GO:0009297">
    <property type="term" value="P:pilus assembly"/>
    <property type="evidence" value="ECO:0007669"/>
    <property type="project" value="InterPro"/>
</dbReference>
<comment type="caution">
    <text evidence="2">The sequence shown here is derived from an EMBL/GenBank/DDBJ whole genome shotgun (WGS) entry which is preliminary data.</text>
</comment>
<dbReference type="EMBL" id="QXFL01000004">
    <property type="protein sequence ID" value="RIV85663.1"/>
    <property type="molecule type" value="Genomic_DNA"/>
</dbReference>
<keyword evidence="3" id="KW-1185">Reference proteome</keyword>
<feature type="chain" id="PRO_5019060504" description="Fimbrial biogenesis outer membrane usher protein" evidence="1">
    <location>
        <begin position="25"/>
        <end position="823"/>
    </location>
</feature>
<dbReference type="PANTHER" id="PTHR30451">
    <property type="entry name" value="OUTER MEMBRANE USHER PROTEIN"/>
    <property type="match status" value="1"/>
</dbReference>
<dbReference type="Pfam" id="PF00577">
    <property type="entry name" value="Usher"/>
    <property type="match status" value="1"/>
</dbReference>
<reference evidence="2 3" key="1">
    <citation type="submission" date="2018-08" db="EMBL/GenBank/DDBJ databases">
        <title>Erythrobacter zhengii sp.nov., a bacterium isolated from deep-sea sediment.</title>
        <authorList>
            <person name="Fang C."/>
            <person name="Wu Y.-H."/>
            <person name="Sun C."/>
            <person name="Wang H."/>
            <person name="Cheng H."/>
            <person name="Meng F.-X."/>
            <person name="Wang C.-S."/>
            <person name="Xu X.-W."/>
        </authorList>
    </citation>
    <scope>NUCLEOTIDE SEQUENCE [LARGE SCALE GENOMIC DNA]</scope>
    <source>
        <strain evidence="2 3">V18</strain>
    </source>
</reference>
<dbReference type="InterPro" id="IPR000015">
    <property type="entry name" value="Fimb_usher"/>
</dbReference>
<proteinExistence type="predicted"/>
<dbReference type="PANTHER" id="PTHR30451:SF5">
    <property type="entry name" value="SLR0019 PROTEIN"/>
    <property type="match status" value="1"/>
</dbReference>
<sequence length="823" mass="88101">MYGHCISGAMLLLSNAVAPSVVSAQSVPPEQGGPAIEDRAEQPAPTQLLLPLVRGGRVYGDVLVDLYLDGRILYNRASLIEKLEPLLSPDGYALFEENLIDRPKLTPQDVAAAGIDLRYNSSQLEISVERIDGSLAVLQSLGFDRVADEVPITLEPSGTSAYLNVFGDFGVDNFGSPLAPGILFDGALRARDIVLEFEGGYDENIAGGSGFYRRSVRAIYDEPEESRRWSAGDVQVAGLSQLGGIFLGGIGVQKGRRVFNDSGPITELGGQQILLERDATLEVLIDGRQVDLLQLTAGPYDLAQLRAQYGGRNAQLFVTDAAGRRQITSFDTFLDPNALAPGETEYGAAIGFIPVGFGINPTYSSDPALSAYYRRGISNRFTVGGAVQASQDVQVIGTEMIVSPRSIPGRFELGLAASLGQGTGYAAEIRYSHQFENSLGSGQISLNGEYRNANFVTVNDGIFFNRADSFFLNGNFSQRIDERSSIVVGANWFERGGTRANRSIFADFVRSTRRFRFSVGVEYGDDFFRRNFGVRATISIPLGRSVRADANYSSRRDDARASISKGFENTVGSWGYDVIMRSSQGIQGVEASASYVANRFFARGFVASSGNGIGNITDARSARLQIGTALAFADGVVGIGRPISDSFVLARANSDLEGPRATLGRTLGAGRSEALSGPLGAALNGNLSSYNRQSIIYDLADAPAGVDIGTGVETVLPPYRSGYSIVIGSGASVTAIGFLSYPDGRAELLSGTVMSIDDAEFVDQPFFTNSTGRFAIVGLRPGYTYQIDLFGAEASFTVEVPDNSDPILQLNEIYITPEGGEEE</sequence>
<organism evidence="2 3">
    <name type="scientific">Aurantiacibacter zhengii</name>
    <dbReference type="NCBI Taxonomy" id="2307003"/>
    <lineage>
        <taxon>Bacteria</taxon>
        <taxon>Pseudomonadati</taxon>
        <taxon>Pseudomonadota</taxon>
        <taxon>Alphaproteobacteria</taxon>
        <taxon>Sphingomonadales</taxon>
        <taxon>Erythrobacteraceae</taxon>
        <taxon>Aurantiacibacter</taxon>
    </lineage>
</organism>
<evidence type="ECO:0000313" key="3">
    <source>
        <dbReference type="Proteomes" id="UP000286576"/>
    </source>
</evidence>
<keyword evidence="1" id="KW-0732">Signal</keyword>
<feature type="signal peptide" evidence="1">
    <location>
        <begin position="1"/>
        <end position="24"/>
    </location>
</feature>
<protein>
    <recommendedName>
        <fullName evidence="4">Fimbrial biogenesis outer membrane usher protein</fullName>
    </recommendedName>
</protein>
<evidence type="ECO:0000313" key="2">
    <source>
        <dbReference type="EMBL" id="RIV85663.1"/>
    </source>
</evidence>
<gene>
    <name evidence="2" type="ORF">D2V07_09970</name>
</gene>
<evidence type="ECO:0000256" key="1">
    <source>
        <dbReference type="SAM" id="SignalP"/>
    </source>
</evidence>
<dbReference type="AlphaFoldDB" id="A0A418NRF6"/>
<accession>A0A418NRF6</accession>
<dbReference type="Proteomes" id="UP000286576">
    <property type="component" value="Unassembled WGS sequence"/>
</dbReference>
<name>A0A418NRF6_9SPHN</name>